<keyword evidence="3" id="KW-1185">Reference proteome</keyword>
<dbReference type="EMBL" id="JAADJZ010000016">
    <property type="protein sequence ID" value="KAF2869339.1"/>
    <property type="molecule type" value="Genomic_DNA"/>
</dbReference>
<accession>A0A7C8M5V2</accession>
<gene>
    <name evidence="2" type="ORF">BDV95DRAFT_596356</name>
</gene>
<proteinExistence type="predicted"/>
<name>A0A7C8M5V2_9PLEO</name>
<evidence type="ECO:0000313" key="2">
    <source>
        <dbReference type="EMBL" id="KAF2869339.1"/>
    </source>
</evidence>
<dbReference type="AlphaFoldDB" id="A0A7C8M5V2"/>
<organism evidence="2 3">
    <name type="scientific">Massariosphaeria phaeospora</name>
    <dbReference type="NCBI Taxonomy" id="100035"/>
    <lineage>
        <taxon>Eukaryota</taxon>
        <taxon>Fungi</taxon>
        <taxon>Dikarya</taxon>
        <taxon>Ascomycota</taxon>
        <taxon>Pezizomycotina</taxon>
        <taxon>Dothideomycetes</taxon>
        <taxon>Pleosporomycetidae</taxon>
        <taxon>Pleosporales</taxon>
        <taxon>Pleosporales incertae sedis</taxon>
        <taxon>Massariosphaeria</taxon>
    </lineage>
</organism>
<comment type="caution">
    <text evidence="2">The sequence shown here is derived from an EMBL/GenBank/DDBJ whole genome shotgun (WGS) entry which is preliminary data.</text>
</comment>
<dbReference type="Proteomes" id="UP000481861">
    <property type="component" value="Unassembled WGS sequence"/>
</dbReference>
<feature type="compositionally biased region" description="Pro residues" evidence="1">
    <location>
        <begin position="103"/>
        <end position="113"/>
    </location>
</feature>
<feature type="compositionally biased region" description="Low complexity" evidence="1">
    <location>
        <begin position="75"/>
        <end position="96"/>
    </location>
</feature>
<protein>
    <submittedName>
        <fullName evidence="2">Uncharacterized protein</fullName>
    </submittedName>
</protein>
<reference evidence="2 3" key="1">
    <citation type="submission" date="2020-01" db="EMBL/GenBank/DDBJ databases">
        <authorList>
            <consortium name="DOE Joint Genome Institute"/>
            <person name="Haridas S."/>
            <person name="Albert R."/>
            <person name="Binder M."/>
            <person name="Bloem J."/>
            <person name="Labutti K."/>
            <person name="Salamov A."/>
            <person name="Andreopoulos B."/>
            <person name="Baker S.E."/>
            <person name="Barry K."/>
            <person name="Bills G."/>
            <person name="Bluhm B.H."/>
            <person name="Cannon C."/>
            <person name="Castanera R."/>
            <person name="Culley D.E."/>
            <person name="Daum C."/>
            <person name="Ezra D."/>
            <person name="Gonzalez J.B."/>
            <person name="Henrissat B."/>
            <person name="Kuo A."/>
            <person name="Liang C."/>
            <person name="Lipzen A."/>
            <person name="Lutzoni F."/>
            <person name="Magnuson J."/>
            <person name="Mondo S."/>
            <person name="Nolan M."/>
            <person name="Ohm R."/>
            <person name="Pangilinan J."/>
            <person name="Park H.-J.H."/>
            <person name="Ramirez L."/>
            <person name="Alfaro M."/>
            <person name="Sun H."/>
            <person name="Tritt A."/>
            <person name="Yoshinaga Y."/>
            <person name="Zwiers L.-H.L."/>
            <person name="Turgeon B.G."/>
            <person name="Goodwin S.B."/>
            <person name="Spatafora J.W."/>
            <person name="Crous P.W."/>
            <person name="Grigoriev I.V."/>
        </authorList>
    </citation>
    <scope>NUCLEOTIDE SEQUENCE [LARGE SCALE GENOMIC DNA]</scope>
    <source>
        <strain evidence="2 3">CBS 611.86</strain>
    </source>
</reference>
<feature type="region of interest" description="Disordered" evidence="1">
    <location>
        <begin position="66"/>
        <end position="123"/>
    </location>
</feature>
<feature type="region of interest" description="Disordered" evidence="1">
    <location>
        <begin position="1"/>
        <end position="29"/>
    </location>
</feature>
<evidence type="ECO:0000256" key="1">
    <source>
        <dbReference type="SAM" id="MobiDB-lite"/>
    </source>
</evidence>
<sequence>MAQRAATTAGPGRATADVQVQGSGASRGAAARLDAALRRLCGEARPVLVLRARRCAAAALRFANDAAGGSGVDDSTTSSSSPTTPPNRGATAALPPRARRCPASPPNRQPASPPSHDSVPAREAGENWRGRFCVLFWRCPTRYSRYRTCQLAALGARRPLNPV</sequence>
<evidence type="ECO:0000313" key="3">
    <source>
        <dbReference type="Proteomes" id="UP000481861"/>
    </source>
</evidence>